<dbReference type="AlphaFoldDB" id="A0A1P8Q0T0"/>
<evidence type="ECO:0000259" key="1">
    <source>
        <dbReference type="SMART" id="SM00849"/>
    </source>
</evidence>
<dbReference type="SMART" id="SM00849">
    <property type="entry name" value="Lactamase_B"/>
    <property type="match status" value="1"/>
</dbReference>
<keyword evidence="3" id="KW-1185">Reference proteome</keyword>
<dbReference type="Gene3D" id="3.60.15.10">
    <property type="entry name" value="Ribonuclease Z/Hydroxyacylglutathione hydrolase-like"/>
    <property type="match status" value="1"/>
</dbReference>
<protein>
    <submittedName>
        <fullName evidence="2">MBL fold metallo-hydrolase</fullName>
    </submittedName>
</protein>
<dbReference type="KEGG" id="lalw:BTM29_02245"/>
<sequence length="270" mass="30292">MVTIVSDDLRVSVLVSSSSGNVTYIETPKHHVLVDAGMSGKKIKESLDSIGKDINDIDSLFVTHEHSDHVQGVGVLARRYDLNVYANQKTWDAMASKIGKVPDEKKNIFEHNKIMTLDDLDIQSFAVSHDAADPQFYKFYHNGKTFVILTDTGYVSEKVQKTIENADAYLMECNHDVEMLRNGMYPWPLKQRILSEKGHLSNDDGARTLMDVIGNKTKEIYLGHLSPENNTKTVARTSVTDILEQHDFGVGHDFKIMDTDPKVADPLITL</sequence>
<name>A0A1P8Q0T0_9LACO</name>
<dbReference type="SUPFAM" id="SSF56281">
    <property type="entry name" value="Metallo-hydrolase/oxidoreductase"/>
    <property type="match status" value="1"/>
</dbReference>
<dbReference type="STRING" id="1847728.BTM29_02245"/>
<dbReference type="InterPro" id="IPR036866">
    <property type="entry name" value="RibonucZ/Hydroxyglut_hydro"/>
</dbReference>
<feature type="domain" description="Metallo-beta-lactamase" evidence="1">
    <location>
        <begin position="19"/>
        <end position="224"/>
    </location>
</feature>
<dbReference type="PANTHER" id="PTHR47619:SF1">
    <property type="entry name" value="EXODEOXYRIBONUCLEASE WALJ"/>
    <property type="match status" value="1"/>
</dbReference>
<proteinExistence type="predicted"/>
<dbReference type="PANTHER" id="PTHR47619">
    <property type="entry name" value="METALLO-HYDROLASE YYCJ-RELATED"/>
    <property type="match status" value="1"/>
</dbReference>
<evidence type="ECO:0000313" key="2">
    <source>
        <dbReference type="EMBL" id="APX71446.1"/>
    </source>
</evidence>
<dbReference type="InterPro" id="IPR001279">
    <property type="entry name" value="Metallo-B-lactamas"/>
</dbReference>
<dbReference type="GO" id="GO:0016787">
    <property type="term" value="F:hydrolase activity"/>
    <property type="evidence" value="ECO:0007669"/>
    <property type="project" value="UniProtKB-KW"/>
</dbReference>
<dbReference type="Proteomes" id="UP000187499">
    <property type="component" value="Chromosome"/>
</dbReference>
<dbReference type="Pfam" id="PF00753">
    <property type="entry name" value="Lactamase_B"/>
    <property type="match status" value="1"/>
</dbReference>
<accession>A0A1P8Q0T0</accession>
<reference evidence="3" key="1">
    <citation type="submission" date="2016-12" db="EMBL/GenBank/DDBJ databases">
        <authorList>
            <person name="Jung M.Y."/>
            <person name="Lee S.H."/>
        </authorList>
    </citation>
    <scope>NUCLEOTIDE SEQUENCE [LARGE SCALE GENOMIC DNA]</scope>
    <source>
        <strain evidence="3">WiKim39</strain>
    </source>
</reference>
<dbReference type="InterPro" id="IPR052533">
    <property type="entry name" value="WalJ/YycJ-like"/>
</dbReference>
<keyword evidence="2" id="KW-0378">Hydrolase</keyword>
<organism evidence="2 3">
    <name type="scientific">Companilactobacillus allii</name>
    <dbReference type="NCBI Taxonomy" id="1847728"/>
    <lineage>
        <taxon>Bacteria</taxon>
        <taxon>Bacillati</taxon>
        <taxon>Bacillota</taxon>
        <taxon>Bacilli</taxon>
        <taxon>Lactobacillales</taxon>
        <taxon>Lactobacillaceae</taxon>
        <taxon>Companilactobacillus</taxon>
    </lineage>
</organism>
<evidence type="ECO:0000313" key="3">
    <source>
        <dbReference type="Proteomes" id="UP000187499"/>
    </source>
</evidence>
<dbReference type="EMBL" id="CP019323">
    <property type="protein sequence ID" value="APX71446.1"/>
    <property type="molecule type" value="Genomic_DNA"/>
</dbReference>
<gene>
    <name evidence="2" type="ORF">BTM29_02245</name>
</gene>